<proteinExistence type="predicted"/>
<organism evidence="2 3">
    <name type="scientific">Desulfobacter hydrogenophilus</name>
    <dbReference type="NCBI Taxonomy" id="2291"/>
    <lineage>
        <taxon>Bacteria</taxon>
        <taxon>Pseudomonadati</taxon>
        <taxon>Thermodesulfobacteriota</taxon>
        <taxon>Desulfobacteria</taxon>
        <taxon>Desulfobacterales</taxon>
        <taxon>Desulfobacteraceae</taxon>
        <taxon>Desulfobacter</taxon>
    </lineage>
</organism>
<dbReference type="EMBL" id="QLNI01000034">
    <property type="protein sequence ID" value="RAM01000.1"/>
    <property type="molecule type" value="Genomic_DNA"/>
</dbReference>
<evidence type="ECO:0000313" key="3">
    <source>
        <dbReference type="Proteomes" id="UP000248798"/>
    </source>
</evidence>
<sequence>MTKWIHKSGNRNFTDTKAWAKTIEYNKELKKLINSVVTECNGCEACFDSVIGYIMHIESVTSELFDAIDRIKECKKRL</sequence>
<dbReference type="RefSeq" id="WP_111958526.1">
    <property type="nucleotide sequence ID" value="NZ_CP036313.1"/>
</dbReference>
<keyword evidence="4" id="KW-1185">Reference proteome</keyword>
<dbReference type="AlphaFoldDB" id="A0A328FBF0"/>
<reference evidence="1 4" key="2">
    <citation type="submission" date="2019-02" db="EMBL/GenBank/DDBJ databases">
        <title>Complete genome sequence of Desulfobacter hydrogenophilus AcRS1.</title>
        <authorList>
            <person name="Marietou A."/>
            <person name="Lund M.B."/>
            <person name="Marshall I.P.G."/>
            <person name="Schreiber L."/>
            <person name="Jorgensen B."/>
        </authorList>
    </citation>
    <scope>NUCLEOTIDE SEQUENCE [LARGE SCALE GENOMIC DNA]</scope>
    <source>
        <strain evidence="1 4">AcRS1</strain>
    </source>
</reference>
<accession>A0A328FBF0</accession>
<evidence type="ECO:0000313" key="4">
    <source>
        <dbReference type="Proteomes" id="UP000293902"/>
    </source>
</evidence>
<evidence type="ECO:0000313" key="2">
    <source>
        <dbReference type="EMBL" id="RAM01000.1"/>
    </source>
</evidence>
<protein>
    <submittedName>
        <fullName evidence="2">Uncharacterized protein</fullName>
    </submittedName>
</protein>
<dbReference type="Proteomes" id="UP000248798">
    <property type="component" value="Unassembled WGS sequence"/>
</dbReference>
<evidence type="ECO:0000313" key="1">
    <source>
        <dbReference type="EMBL" id="QBH14638.1"/>
    </source>
</evidence>
<gene>
    <name evidence="2" type="ORF">DO021_16110</name>
    <name evidence="1" type="ORF">EYB58_17930</name>
</gene>
<dbReference type="Proteomes" id="UP000293902">
    <property type="component" value="Chromosome"/>
</dbReference>
<reference evidence="2 3" key="1">
    <citation type="submission" date="2018-06" db="EMBL/GenBank/DDBJ databases">
        <title>Complete Genome Sequence of Desulfobacter hydrogenophilus (DSM3380).</title>
        <authorList>
            <person name="Marietou A."/>
            <person name="Schreiber L."/>
            <person name="Marshall I."/>
            <person name="Jorgensen B."/>
        </authorList>
    </citation>
    <scope>NUCLEOTIDE SEQUENCE [LARGE SCALE GENOMIC DNA]</scope>
    <source>
        <strain evidence="2 3">DSM 3380</strain>
    </source>
</reference>
<dbReference type="EMBL" id="CP036313">
    <property type="protein sequence ID" value="QBH14638.1"/>
    <property type="molecule type" value="Genomic_DNA"/>
</dbReference>
<name>A0A328FBF0_9BACT</name>